<reference evidence="2 3" key="1">
    <citation type="journal article" date="2019" name="Fungal Biol. Biotechnol.">
        <title>Draft genome sequence of fastidious pathogen Ceratobasidium theobromae, which causes vascular-streak dieback in Theobroma cacao.</title>
        <authorList>
            <person name="Ali S.S."/>
            <person name="Asman A."/>
            <person name="Shao J."/>
            <person name="Firmansyah A.P."/>
            <person name="Susilo A.W."/>
            <person name="Rosmana A."/>
            <person name="McMahon P."/>
            <person name="Junaid M."/>
            <person name="Guest D."/>
            <person name="Kheng T.Y."/>
            <person name="Meinhardt L.W."/>
            <person name="Bailey B.A."/>
        </authorList>
    </citation>
    <scope>NUCLEOTIDE SEQUENCE [LARGE SCALE GENOMIC DNA]</scope>
    <source>
        <strain evidence="2 3">CT2</strain>
    </source>
</reference>
<keyword evidence="3" id="KW-1185">Reference proteome</keyword>
<dbReference type="PANTHER" id="PTHR33266:SF1">
    <property type="entry name" value="F-BOX DOMAIN-CONTAINING PROTEIN"/>
    <property type="match status" value="1"/>
</dbReference>
<comment type="caution">
    <text evidence="2">The sequence shown here is derived from an EMBL/GenBank/DDBJ whole genome shotgun (WGS) entry which is preliminary data.</text>
</comment>
<evidence type="ECO:0000313" key="3">
    <source>
        <dbReference type="Proteomes" id="UP000383932"/>
    </source>
</evidence>
<sequence length="844" mass="95521">MVHFEGTRFEILSSILTPAQKQTLDVDQQLSQTLKQDVECQRLLLEAIELHSFENVTKHIGQLFSVPNPIQRVSSAQGQESGLSISFRKQYIGTAVDGLYDYITHCNELFLRSNRIAINPVMKTRGYYGRFIPVVQSSGTGKTRTIVELMKRNVLGLYINVRSWKHVNTYPPNDRVPRKILTGSLNCPAQEYTRRCTAFFTSIFIVLRNKLQLLESNGNNTPEALCTAWSKDMCTMESVARRLFFEEVKEVFEQLTNIKFKSLRSDDSSDDSSDDEKNHTRPLHSKSGQELAVMKQRELPGGPQMIHAYIELMSSFPAFFVSSDCPKLVIAIDAAQQLSKPRVNFRPLNILCRVINQFSYQSEVSNWVIFASTTAEIAEFSAPVFFHPSHRISRGGEVLFPPYSQFGWDQMAQPLGTFKPEHTGKLGNIIGYGRPLWSTLTDSSTSLNEILETARVKLCNSHYVNVNKLEHVLAVFGQRFCLDVCFGHPSAVHLQTDSVEAHLRICLNTTTDGTWKTTLYPSEPLLSSAAAIFTHPENNFGDSLAYALDCLKRGILEGVVDIGKNGELVSRLLFLLGKDFCIRSPGLLPAFNQPERAAEWQDQEVIDCKPLSVMHYLRFLFGESQVTKDMEDMFEGWHVNFSHWISMEKPIKFLEPGVQPMEKWLTRLWYRSCAIQCDHNQPAIDKLIPMFKLGPTPKLEPSDNLKQRISYILISDRVIQGPTQSHLDTITPSNAEIPELGAPYIAIHADLRVKNKAPTFTLSDNPQSTPRLWIHAPGITSETYHFLSKRSSRVPETLQTILDAPLGPAEPIASVASLRDQLQFGATTEERHTEWERGRREVKQ</sequence>
<dbReference type="PANTHER" id="PTHR33266">
    <property type="entry name" value="CHROMOSOME 15, WHOLE GENOME SHOTGUN SEQUENCE"/>
    <property type="match status" value="1"/>
</dbReference>
<dbReference type="EMBL" id="SSOP01000449">
    <property type="protein sequence ID" value="KAB5588457.1"/>
    <property type="molecule type" value="Genomic_DNA"/>
</dbReference>
<dbReference type="OrthoDB" id="107110at2759"/>
<organism evidence="2 3">
    <name type="scientific">Ceratobasidium theobromae</name>
    <dbReference type="NCBI Taxonomy" id="1582974"/>
    <lineage>
        <taxon>Eukaryota</taxon>
        <taxon>Fungi</taxon>
        <taxon>Dikarya</taxon>
        <taxon>Basidiomycota</taxon>
        <taxon>Agaricomycotina</taxon>
        <taxon>Agaricomycetes</taxon>
        <taxon>Cantharellales</taxon>
        <taxon>Ceratobasidiaceae</taxon>
        <taxon>Ceratobasidium</taxon>
    </lineage>
</organism>
<proteinExistence type="predicted"/>
<dbReference type="Proteomes" id="UP000383932">
    <property type="component" value="Unassembled WGS sequence"/>
</dbReference>
<feature type="region of interest" description="Disordered" evidence="1">
    <location>
        <begin position="263"/>
        <end position="289"/>
    </location>
</feature>
<evidence type="ECO:0000313" key="2">
    <source>
        <dbReference type="EMBL" id="KAB5588457.1"/>
    </source>
</evidence>
<protein>
    <submittedName>
        <fullName evidence="2">Uncharacterized protein</fullName>
    </submittedName>
</protein>
<gene>
    <name evidence="2" type="ORF">CTheo_8098</name>
</gene>
<evidence type="ECO:0000256" key="1">
    <source>
        <dbReference type="SAM" id="MobiDB-lite"/>
    </source>
</evidence>
<dbReference type="AlphaFoldDB" id="A0A5N5QAN9"/>
<name>A0A5N5QAN9_9AGAM</name>
<accession>A0A5N5QAN9</accession>